<evidence type="ECO:0000313" key="4">
    <source>
        <dbReference type="EMBL" id="KAG9459768.1"/>
    </source>
</evidence>
<evidence type="ECO:0000256" key="2">
    <source>
        <dbReference type="PROSITE-ProRule" id="PRU00708"/>
    </source>
</evidence>
<dbReference type="Pfam" id="PF14432">
    <property type="entry name" value="DYW_deaminase"/>
    <property type="match status" value="1"/>
</dbReference>
<dbReference type="InterPro" id="IPR002885">
    <property type="entry name" value="PPR_rpt"/>
</dbReference>
<dbReference type="GO" id="GO:0003723">
    <property type="term" value="F:RNA binding"/>
    <property type="evidence" value="ECO:0007669"/>
    <property type="project" value="InterPro"/>
</dbReference>
<feature type="repeat" description="PPR" evidence="2">
    <location>
        <begin position="156"/>
        <end position="186"/>
    </location>
</feature>
<dbReference type="Pfam" id="PF01535">
    <property type="entry name" value="PPR"/>
    <property type="match status" value="5"/>
</dbReference>
<reference evidence="4 5" key="1">
    <citation type="submission" date="2021-07" db="EMBL/GenBank/DDBJ databases">
        <title>The Aristolochia fimbriata genome: insights into angiosperm evolution, floral development and chemical biosynthesis.</title>
        <authorList>
            <person name="Jiao Y."/>
        </authorList>
    </citation>
    <scope>NUCLEOTIDE SEQUENCE [LARGE SCALE GENOMIC DNA]</scope>
    <source>
        <strain evidence="4">IBCAS-2021</strain>
        <tissue evidence="4">Leaf</tissue>
    </source>
</reference>
<dbReference type="EMBL" id="JAINDJ010000002">
    <property type="protein sequence ID" value="KAG9459768.1"/>
    <property type="molecule type" value="Genomic_DNA"/>
</dbReference>
<dbReference type="GO" id="GO:0009451">
    <property type="term" value="P:RNA modification"/>
    <property type="evidence" value="ECO:0007669"/>
    <property type="project" value="InterPro"/>
</dbReference>
<dbReference type="PANTHER" id="PTHR47926">
    <property type="entry name" value="PENTATRICOPEPTIDE REPEAT-CONTAINING PROTEIN"/>
    <property type="match status" value="1"/>
</dbReference>
<dbReference type="GO" id="GO:0008270">
    <property type="term" value="F:zinc ion binding"/>
    <property type="evidence" value="ECO:0007669"/>
    <property type="project" value="InterPro"/>
</dbReference>
<accession>A0AAV7FHX1</accession>
<dbReference type="InterPro" id="IPR046960">
    <property type="entry name" value="PPR_At4g14850-like_plant"/>
</dbReference>
<comment type="caution">
    <text evidence="4">The sequence shown here is derived from an EMBL/GenBank/DDBJ whole genome shotgun (WGS) entry which is preliminary data.</text>
</comment>
<evidence type="ECO:0000259" key="3">
    <source>
        <dbReference type="Pfam" id="PF14432"/>
    </source>
</evidence>
<evidence type="ECO:0000313" key="5">
    <source>
        <dbReference type="Proteomes" id="UP000825729"/>
    </source>
</evidence>
<feature type="repeat" description="PPR" evidence="2">
    <location>
        <begin position="494"/>
        <end position="528"/>
    </location>
</feature>
<organism evidence="4 5">
    <name type="scientific">Aristolochia fimbriata</name>
    <name type="common">White veined hardy Dutchman's pipe vine</name>
    <dbReference type="NCBI Taxonomy" id="158543"/>
    <lineage>
        <taxon>Eukaryota</taxon>
        <taxon>Viridiplantae</taxon>
        <taxon>Streptophyta</taxon>
        <taxon>Embryophyta</taxon>
        <taxon>Tracheophyta</taxon>
        <taxon>Spermatophyta</taxon>
        <taxon>Magnoliopsida</taxon>
        <taxon>Magnoliidae</taxon>
        <taxon>Piperales</taxon>
        <taxon>Aristolochiaceae</taxon>
        <taxon>Aristolochia</taxon>
    </lineage>
</organism>
<gene>
    <name evidence="4" type="ORF">H6P81_004276</name>
</gene>
<feature type="repeat" description="PPR" evidence="2">
    <location>
        <begin position="187"/>
        <end position="221"/>
    </location>
</feature>
<keyword evidence="1" id="KW-0677">Repeat</keyword>
<dbReference type="InterPro" id="IPR011990">
    <property type="entry name" value="TPR-like_helical_dom_sf"/>
</dbReference>
<dbReference type="FunFam" id="1.25.40.10:FF:000343">
    <property type="entry name" value="Pentatricopeptide repeat-containing protein At3g58590"/>
    <property type="match status" value="1"/>
</dbReference>
<proteinExistence type="predicted"/>
<dbReference type="Pfam" id="PF13041">
    <property type="entry name" value="PPR_2"/>
    <property type="match status" value="2"/>
</dbReference>
<sequence length="933" mass="103950">MECSFIFSKSGHAVHDFFKQEIAKDVASESIRITTFMTPKSTQRASKPPLRAVATSKQENPITLPEKSIKFTEFFRRKMQKVTPNESDKDRERHLVELCRKGQLKEAVLALESLSESGSQVSSGTYIALLQSCIDSDSIHDGRRVHARISSVRELNPFIVTKLISMYAKCGSLQEARSVFNEMLLRNLFTWSAMIGGYAREQKWEDVIQLFVLMVENAVVPDAFLFPKIVQACAYLEEIVTGKVLHSFAIRCGLFSSVHVGNSILAMYNKCGELDSALSIFQKMAQKDLVTWNAMISGYCQSGYHHRALKLFETMKVEGIEPGIITWNILINSYNQSGDCSTALELMKKMTESGITPDVFSWTSMISGFAQNNKKNQALQLFKAMLLKGVKPNGMTVASAISACASLKALRKGMELHSVAFKLGGTSNVLVGNALIDLYSKCGELEAAKKVFDNISVKDVFTWNSMIGGYVQARYIGKAHDLFVKMKDSGVRRNVVTWNMMISGYMQNGDEDQAMELLHGMEQDGIKWNTATWNSLIAGSVRHGKEKKALTIFGKMQSLSIRPNAVTILSIIPAFANLVAGPKVKEIHCYAIRNGLTSNIPVANSLVDTYANSGDIMSAQYVFDSLPFKDLIAWNSMLSGYVLHGQPYSAIDLFDRMKKEEVNPNQTTFAALISAYGLARMVDKGKAVFLSMTEDYQISPGLQHYAAVVELLGRSGRLKEATDFIETMPLEPNFDIWAAMLTACRMHSNVSLAINAAENLIKLEPGNSVFYNMLVHMYDLVGKADEALLVPKPKKRNVTESIGCSHIRVNNRVYTFVTHDQSLPNERAIYAQLDSMKKKINAAGSDFFSTQVTMGEEEEANMGTHSEKLAIAFALISIPAFRRILITKNLRMCAACHGSVKLFSLLYKREIIVKDPRCLHHFRDGHCSCGDYW</sequence>
<dbReference type="Gene3D" id="1.25.40.10">
    <property type="entry name" value="Tetratricopeptide repeat domain"/>
    <property type="match status" value="5"/>
</dbReference>
<dbReference type="AlphaFoldDB" id="A0AAV7FHX1"/>
<feature type="repeat" description="PPR" evidence="2">
    <location>
        <begin position="630"/>
        <end position="664"/>
    </location>
</feature>
<protein>
    <recommendedName>
        <fullName evidence="3">DYW domain-containing protein</fullName>
    </recommendedName>
</protein>
<feature type="repeat" description="PPR" evidence="2">
    <location>
        <begin position="358"/>
        <end position="392"/>
    </location>
</feature>
<name>A0AAV7FHX1_ARIFI</name>
<dbReference type="FunFam" id="1.25.40.10:FF:000090">
    <property type="entry name" value="Pentatricopeptide repeat-containing protein, chloroplastic"/>
    <property type="match status" value="1"/>
</dbReference>
<dbReference type="PANTHER" id="PTHR47926:SF369">
    <property type="entry name" value="DYW DOMAIN-CONTAINING PROTEIN"/>
    <property type="match status" value="1"/>
</dbReference>
<feature type="repeat" description="PPR" evidence="2">
    <location>
        <begin position="323"/>
        <end position="357"/>
    </location>
</feature>
<feature type="domain" description="DYW" evidence="3">
    <location>
        <begin position="854"/>
        <end position="933"/>
    </location>
</feature>
<feature type="repeat" description="PPR" evidence="2">
    <location>
        <begin position="529"/>
        <end position="563"/>
    </location>
</feature>
<dbReference type="SUPFAM" id="SSF48452">
    <property type="entry name" value="TPR-like"/>
    <property type="match status" value="1"/>
</dbReference>
<dbReference type="Pfam" id="PF13812">
    <property type="entry name" value="PPR_3"/>
    <property type="match status" value="1"/>
</dbReference>
<dbReference type="NCBIfam" id="TIGR00756">
    <property type="entry name" value="PPR"/>
    <property type="match status" value="9"/>
</dbReference>
<dbReference type="FunFam" id="1.25.40.10:FF:000380">
    <property type="entry name" value="Pentatricopeptide repeat-containing protein, chloroplastic"/>
    <property type="match status" value="1"/>
</dbReference>
<feature type="repeat" description="PPR" evidence="2">
    <location>
        <begin position="459"/>
        <end position="493"/>
    </location>
</feature>
<dbReference type="PROSITE" id="PS51375">
    <property type="entry name" value="PPR"/>
    <property type="match status" value="9"/>
</dbReference>
<dbReference type="InterPro" id="IPR032867">
    <property type="entry name" value="DYW_dom"/>
</dbReference>
<evidence type="ECO:0000256" key="1">
    <source>
        <dbReference type="ARBA" id="ARBA00022737"/>
    </source>
</evidence>
<keyword evidence="5" id="KW-1185">Reference proteome</keyword>
<dbReference type="Proteomes" id="UP000825729">
    <property type="component" value="Unassembled WGS sequence"/>
</dbReference>
<feature type="repeat" description="PPR" evidence="2">
    <location>
        <begin position="288"/>
        <end position="322"/>
    </location>
</feature>